<evidence type="ECO:0000313" key="9">
    <source>
        <dbReference type="Proteomes" id="UP000642876"/>
    </source>
</evidence>
<dbReference type="SUPFAM" id="SSF53335">
    <property type="entry name" value="S-adenosyl-L-methionine-dependent methyltransferases"/>
    <property type="match status" value="1"/>
</dbReference>
<name>A0A7H0K1S3_9CORY</name>
<dbReference type="GO" id="GO:0032259">
    <property type="term" value="P:methylation"/>
    <property type="evidence" value="ECO:0007669"/>
    <property type="project" value="UniProtKB-KW"/>
</dbReference>
<comment type="similarity">
    <text evidence="1">Belongs to the methyltransferase superfamily.</text>
</comment>
<dbReference type="EMBL" id="CP061032">
    <property type="protein sequence ID" value="QNP91239.1"/>
    <property type="molecule type" value="Genomic_DNA"/>
</dbReference>
<evidence type="ECO:0000313" key="6">
    <source>
        <dbReference type="EMBL" id="MBC3178711.1"/>
    </source>
</evidence>
<evidence type="ECO:0000313" key="8">
    <source>
        <dbReference type="Proteomes" id="UP000516235"/>
    </source>
</evidence>
<dbReference type="CDD" id="cd02440">
    <property type="entry name" value="AdoMet_MTases"/>
    <property type="match status" value="1"/>
</dbReference>
<dbReference type="Proteomes" id="UP000516235">
    <property type="component" value="Chromosome"/>
</dbReference>
<dbReference type="PANTHER" id="PTHR44942">
    <property type="entry name" value="METHYLTRANSF_11 DOMAIN-CONTAINING PROTEIN"/>
    <property type="match status" value="1"/>
</dbReference>
<dbReference type="InterPro" id="IPR013216">
    <property type="entry name" value="Methyltransf_11"/>
</dbReference>
<dbReference type="InterPro" id="IPR051052">
    <property type="entry name" value="Diverse_substrate_MTase"/>
</dbReference>
<keyword evidence="9" id="KW-1185">Reference proteome</keyword>
<evidence type="ECO:0000256" key="4">
    <source>
        <dbReference type="SAM" id="MobiDB-lite"/>
    </source>
</evidence>
<keyword evidence="2 7" id="KW-0489">Methyltransferase</keyword>
<evidence type="ECO:0000259" key="5">
    <source>
        <dbReference type="Pfam" id="PF08241"/>
    </source>
</evidence>
<organism evidence="7 8">
    <name type="scientific">Corynebacterium lujinxingii</name>
    <dbReference type="NCBI Taxonomy" id="2763010"/>
    <lineage>
        <taxon>Bacteria</taxon>
        <taxon>Bacillati</taxon>
        <taxon>Actinomycetota</taxon>
        <taxon>Actinomycetes</taxon>
        <taxon>Mycobacteriales</taxon>
        <taxon>Corynebacteriaceae</taxon>
        <taxon>Corynebacterium</taxon>
    </lineage>
</organism>
<protein>
    <submittedName>
        <fullName evidence="7">Class I SAM-dependent methyltransferase</fullName>
    </submittedName>
</protein>
<reference evidence="8 9" key="1">
    <citation type="submission" date="2020-08" db="EMBL/GenBank/DDBJ databases">
        <title>novel species in genus Corynebacterium.</title>
        <authorList>
            <person name="Zhang G."/>
        </authorList>
    </citation>
    <scope>NUCLEOTIDE SEQUENCE [LARGE SCALE GENOMIC DNA]</scope>
    <source>
        <strain evidence="7">Zg-917</strain>
        <strain evidence="8 9">zg-917</strain>
    </source>
</reference>
<dbReference type="AlphaFoldDB" id="A0A7H0K1S3"/>
<gene>
    <name evidence="6" type="ORF">H7348_05210</name>
    <name evidence="7" type="ORF">IAU68_05715</name>
</gene>
<evidence type="ECO:0000256" key="2">
    <source>
        <dbReference type="ARBA" id="ARBA00022603"/>
    </source>
</evidence>
<dbReference type="Proteomes" id="UP000642876">
    <property type="component" value="Unassembled WGS sequence"/>
</dbReference>
<dbReference type="KEGG" id="cluj:IAU68_05715"/>
<accession>A0A7H0K1S3</accession>
<dbReference type="RefSeq" id="WP_171193937.1">
    <property type="nucleotide sequence ID" value="NZ_CP061032.1"/>
</dbReference>
<evidence type="ECO:0000313" key="7">
    <source>
        <dbReference type="EMBL" id="QNP91239.1"/>
    </source>
</evidence>
<feature type="region of interest" description="Disordered" evidence="4">
    <location>
        <begin position="1"/>
        <end position="26"/>
    </location>
</feature>
<dbReference type="GO" id="GO:0008757">
    <property type="term" value="F:S-adenosylmethionine-dependent methyltransferase activity"/>
    <property type="evidence" value="ECO:0007669"/>
    <property type="project" value="InterPro"/>
</dbReference>
<dbReference type="Gene3D" id="3.40.50.150">
    <property type="entry name" value="Vaccinia Virus protein VP39"/>
    <property type="match status" value="1"/>
</dbReference>
<keyword evidence="3 7" id="KW-0808">Transferase</keyword>
<feature type="domain" description="Methyltransferase type 11" evidence="5">
    <location>
        <begin position="61"/>
        <end position="149"/>
    </location>
</feature>
<evidence type="ECO:0000256" key="3">
    <source>
        <dbReference type="ARBA" id="ARBA00022679"/>
    </source>
</evidence>
<proteinExistence type="inferred from homology"/>
<dbReference type="Pfam" id="PF08241">
    <property type="entry name" value="Methyltransf_11"/>
    <property type="match status" value="1"/>
</dbReference>
<dbReference type="PANTHER" id="PTHR44942:SF4">
    <property type="entry name" value="METHYLTRANSFERASE TYPE 11 DOMAIN-CONTAINING PROTEIN"/>
    <property type="match status" value="1"/>
</dbReference>
<dbReference type="EMBL" id="JACMYE010000004">
    <property type="protein sequence ID" value="MBC3178711.1"/>
    <property type="molecule type" value="Genomic_DNA"/>
</dbReference>
<sequence length="260" mass="29415">MSTRGTHPGPSRKSQPTFRSRAHQHTAASAFVRDADRYHDARPTYPSAVLSLVDDATTVCDIGAGTGKLTQLLNDDTRTTYACDPSADMARVLHTQLPEVPVWRATAEATGLGDNSVDAITCAQTWHWVDAHEASSEADRVIRPGGTLMLCWNTLAVRHPWVLRLSRIMHSGDVQREGFYPTVAAPWRLEREVRTEWVDMIAVEDCFELMATRSYWLKANENTRAKMEANLSWYLYDRLGFDRGQTIPLPYRTDAFAYRR</sequence>
<dbReference type="InterPro" id="IPR029063">
    <property type="entry name" value="SAM-dependent_MTases_sf"/>
</dbReference>
<evidence type="ECO:0000256" key="1">
    <source>
        <dbReference type="ARBA" id="ARBA00008361"/>
    </source>
</evidence>